<evidence type="ECO:0000259" key="1">
    <source>
        <dbReference type="Pfam" id="PF08818"/>
    </source>
</evidence>
<dbReference type="AlphaFoldDB" id="A0A3M9MT50"/>
<dbReference type="EMBL" id="RJJD01000004">
    <property type="protein sequence ID" value="RNI28692.1"/>
    <property type="molecule type" value="Genomic_DNA"/>
</dbReference>
<sequence>MTKATPTSIDHYIAGFPEETQKLLEQIRAMVKEISPEAEETISYAIPTFKLANRPLVYFAAFKHHIGFYPAPVENPAFKEAFAGYKTGKGTVQLPLNKPLPLELITSIVEFRKSEIVEKKADLKKST</sequence>
<proteinExistence type="predicted"/>
<name>A0A3M9MT50_9BACT</name>
<accession>A0A3M9MT50</accession>
<evidence type="ECO:0000313" key="3">
    <source>
        <dbReference type="Proteomes" id="UP000272117"/>
    </source>
</evidence>
<keyword evidence="3" id="KW-1185">Reference proteome</keyword>
<comment type="caution">
    <text evidence="2">The sequence shown here is derived from an EMBL/GenBank/DDBJ whole genome shotgun (WGS) entry which is preliminary data.</text>
</comment>
<dbReference type="Proteomes" id="UP000272117">
    <property type="component" value="Unassembled WGS sequence"/>
</dbReference>
<dbReference type="InterPro" id="IPR014922">
    <property type="entry name" value="YdhG-like"/>
</dbReference>
<dbReference type="OrthoDB" id="115213at2"/>
<gene>
    <name evidence="2" type="ORF">EFB08_08640</name>
</gene>
<evidence type="ECO:0000313" key="2">
    <source>
        <dbReference type="EMBL" id="RNI28692.1"/>
    </source>
</evidence>
<dbReference type="Pfam" id="PF08818">
    <property type="entry name" value="DUF1801"/>
    <property type="match status" value="1"/>
</dbReference>
<reference evidence="2 3" key="1">
    <citation type="submission" date="2018-11" db="EMBL/GenBank/DDBJ databases">
        <title>Rufibacter latericius sp. nov., isolated from water in Baiyang Lake.</title>
        <authorList>
            <person name="Yang Y."/>
        </authorList>
    </citation>
    <scope>NUCLEOTIDE SEQUENCE [LARGE SCALE GENOMIC DNA]</scope>
    <source>
        <strain evidence="2 3">R-22-1c-1</strain>
    </source>
</reference>
<feature type="domain" description="YdhG-like" evidence="1">
    <location>
        <begin position="21"/>
        <end position="111"/>
    </location>
</feature>
<dbReference type="RefSeq" id="WP_123126549.1">
    <property type="nucleotide sequence ID" value="NZ_RJJD01000004.1"/>
</dbReference>
<dbReference type="Gene3D" id="3.90.1150.200">
    <property type="match status" value="1"/>
</dbReference>
<organism evidence="2 3">
    <name type="scientific">Rufibacter latericius</name>
    <dbReference type="NCBI Taxonomy" id="2487040"/>
    <lineage>
        <taxon>Bacteria</taxon>
        <taxon>Pseudomonadati</taxon>
        <taxon>Bacteroidota</taxon>
        <taxon>Cytophagia</taxon>
        <taxon>Cytophagales</taxon>
        <taxon>Hymenobacteraceae</taxon>
        <taxon>Rufibacter</taxon>
    </lineage>
</organism>
<protein>
    <recommendedName>
        <fullName evidence="1">YdhG-like domain-containing protein</fullName>
    </recommendedName>
</protein>
<dbReference type="SUPFAM" id="SSF159888">
    <property type="entry name" value="YdhG-like"/>
    <property type="match status" value="1"/>
</dbReference>